<dbReference type="SUPFAM" id="SSF158682">
    <property type="entry name" value="TerB-like"/>
    <property type="match status" value="1"/>
</dbReference>
<protein>
    <submittedName>
        <fullName evidence="2">Uncharacterized conserved protein, tellurite resistance protein B (TerB) family</fullName>
    </submittedName>
</protein>
<evidence type="ECO:0000259" key="1">
    <source>
        <dbReference type="Pfam" id="PF05099"/>
    </source>
</evidence>
<evidence type="ECO:0000313" key="2">
    <source>
        <dbReference type="EMBL" id="SME94659.1"/>
    </source>
</evidence>
<dbReference type="CDD" id="cd07313">
    <property type="entry name" value="terB_like_2"/>
    <property type="match status" value="1"/>
</dbReference>
<keyword evidence="3" id="KW-1185">Reference proteome</keyword>
<dbReference type="Gene3D" id="1.10.3680.10">
    <property type="entry name" value="TerB-like"/>
    <property type="match status" value="1"/>
</dbReference>
<dbReference type="Proteomes" id="UP000192907">
    <property type="component" value="Unassembled WGS sequence"/>
</dbReference>
<dbReference type="InterPro" id="IPR007791">
    <property type="entry name" value="DjlA_N"/>
</dbReference>
<accession>A0A1Y6B7T4</accession>
<reference evidence="3" key="1">
    <citation type="submission" date="2017-04" db="EMBL/GenBank/DDBJ databases">
        <authorList>
            <person name="Varghese N."/>
            <person name="Submissions S."/>
        </authorList>
    </citation>
    <scope>NUCLEOTIDE SEQUENCE [LARGE SCALE GENOMIC DNA]</scope>
    <source>
        <strain evidence="3">RKEM611</strain>
    </source>
</reference>
<dbReference type="RefSeq" id="WP_159455101.1">
    <property type="nucleotide sequence ID" value="NZ_FWZT01000002.1"/>
</dbReference>
<evidence type="ECO:0000313" key="3">
    <source>
        <dbReference type="Proteomes" id="UP000192907"/>
    </source>
</evidence>
<proteinExistence type="predicted"/>
<feature type="domain" description="Co-chaperone DjlA N-terminal" evidence="1">
    <location>
        <begin position="27"/>
        <end position="142"/>
    </location>
</feature>
<name>A0A1Y6B7T4_9BACT</name>
<gene>
    <name evidence="2" type="ORF">SAMN06296036_102135</name>
</gene>
<sequence>MIKKLRDLLHDLLNENDEFPQEDEKRLAIYGILYEAARSDYNVAPEEEAKIKEVMLRYFSLNEDDYTRIQKEAEQLHLNSPGMFKITREVRNHLDRDERLNLLDELWEIAFADGVIDPQETSILRRLADLLGLEHGEFIASKLRVAKKHQTPD</sequence>
<dbReference type="Pfam" id="PF05099">
    <property type="entry name" value="TerB"/>
    <property type="match status" value="1"/>
</dbReference>
<dbReference type="InterPro" id="IPR029024">
    <property type="entry name" value="TerB-like"/>
</dbReference>
<dbReference type="AlphaFoldDB" id="A0A1Y6B7T4"/>
<organism evidence="2 3">
    <name type="scientific">Pseudobacteriovorax antillogorgiicola</name>
    <dbReference type="NCBI Taxonomy" id="1513793"/>
    <lineage>
        <taxon>Bacteria</taxon>
        <taxon>Pseudomonadati</taxon>
        <taxon>Bdellovibrionota</taxon>
        <taxon>Oligoflexia</taxon>
        <taxon>Oligoflexales</taxon>
        <taxon>Pseudobacteriovoracaceae</taxon>
        <taxon>Pseudobacteriovorax</taxon>
    </lineage>
</organism>
<dbReference type="STRING" id="1513793.SAMN06296036_102135"/>
<dbReference type="EMBL" id="FWZT01000002">
    <property type="protein sequence ID" value="SME94659.1"/>
    <property type="molecule type" value="Genomic_DNA"/>
</dbReference>